<keyword evidence="10 14" id="KW-0804">Transcription</keyword>
<dbReference type="FunFam" id="3.90.1110.10:FF:000006">
    <property type="entry name" value="DNA-directed RNA polymerase subunit beta"/>
    <property type="match status" value="1"/>
</dbReference>
<dbReference type="Pfam" id="PF04565">
    <property type="entry name" value="RNA_pol_Rpb2_3"/>
    <property type="match status" value="1"/>
</dbReference>
<dbReference type="GeneID" id="68101618"/>
<keyword evidence="24" id="KW-1185">Reference proteome</keyword>
<evidence type="ECO:0000259" key="20">
    <source>
        <dbReference type="Pfam" id="PF04565"/>
    </source>
</evidence>
<dbReference type="GO" id="GO:0005634">
    <property type="term" value="C:nucleus"/>
    <property type="evidence" value="ECO:0007669"/>
    <property type="project" value="UniProtKB-SubCell"/>
</dbReference>
<dbReference type="InterPro" id="IPR037033">
    <property type="entry name" value="DNA-dir_RNAP_su2_hyb_sf"/>
</dbReference>
<feature type="domain" description="RNA polymerase Rpb2" evidence="21">
    <location>
        <begin position="585"/>
        <end position="646"/>
    </location>
</feature>
<evidence type="ECO:0000256" key="1">
    <source>
        <dbReference type="ARBA" id="ARBA00004123"/>
    </source>
</evidence>
<evidence type="ECO:0000259" key="21">
    <source>
        <dbReference type="Pfam" id="PF04566"/>
    </source>
</evidence>
<dbReference type="InterPro" id="IPR007646">
    <property type="entry name" value="RNA_pol_Rpb2_4"/>
</dbReference>
<evidence type="ECO:0000256" key="11">
    <source>
        <dbReference type="ARBA" id="ARBA00023242"/>
    </source>
</evidence>
<name>A0AA88GK83_NAELO</name>
<dbReference type="Gene3D" id="2.40.270.10">
    <property type="entry name" value="DNA-directed RNA polymerase, subunit 2, domain 6"/>
    <property type="match status" value="1"/>
</dbReference>
<dbReference type="Gene3D" id="3.90.1100.10">
    <property type="match status" value="1"/>
</dbReference>
<dbReference type="SUPFAM" id="SSF64484">
    <property type="entry name" value="beta and beta-prime subunits of DNA dependent RNA-polymerase"/>
    <property type="match status" value="1"/>
</dbReference>
<evidence type="ECO:0000259" key="22">
    <source>
        <dbReference type="Pfam" id="PF04567"/>
    </source>
</evidence>
<dbReference type="Gene3D" id="2.40.50.150">
    <property type="match status" value="1"/>
</dbReference>
<keyword evidence="6 14" id="KW-0548">Nucleotidyltransferase</keyword>
<dbReference type="FunFam" id="3.90.1100.10:FF:000021">
    <property type="entry name" value="DNA-directed RNA polymerase subunit beta"/>
    <property type="match status" value="1"/>
</dbReference>
<feature type="region of interest" description="Disordered" evidence="15">
    <location>
        <begin position="1"/>
        <end position="44"/>
    </location>
</feature>
<dbReference type="RefSeq" id="XP_044544910.1">
    <property type="nucleotide sequence ID" value="XM_044699321.1"/>
</dbReference>
<comment type="similarity">
    <text evidence="2 13">Belongs to the RNA polymerase beta chain family.</text>
</comment>
<gene>
    <name evidence="23" type="ORF">C9374_009164</name>
</gene>
<evidence type="ECO:0000313" key="24">
    <source>
        <dbReference type="Proteomes" id="UP000816034"/>
    </source>
</evidence>
<dbReference type="EC" id="2.7.7.6" evidence="14"/>
<dbReference type="InterPro" id="IPR007644">
    <property type="entry name" value="RNA_pol_bsu_protrusion"/>
</dbReference>
<dbReference type="FunFam" id="2.40.270.10:FF:000011">
    <property type="entry name" value="DNA-directed RNA polymerase subunit beta"/>
    <property type="match status" value="1"/>
</dbReference>
<sequence>MFLKGRAGQQQQDGSLSALPASETSTTTTNSSSSSANQTESSSLHDLLYGNPSKITEPIKQVEDKWRLLPAFMKVKGLFRQHIDSFNYFINVDIKKIVQANNMITPDTDDRFYIKYNDIYIAKPRLDEVADSIELTPQLCRLRDLTYDADIIVNIEYPQVVGNEVLIKSEELPIGRMPIMLQCDRCVLFGKDEKELAKLGECPLDPGGYFVVKGVEKVCLIQEQLSKNRIIIDLDKDKQVMASVTGSTHYRKSKTNIIIKHERFYLDHNSFTKDVPIIIALKAMGVESDQEIIQLVGSDRKYIDALGPSFEECIREGVFSADQAVEWMSRYLKPSDFRKNKSKTEETREILSNIILCHIPVYKFNFKMKIVYFAIMLKRMIDAIHDASNIDDKDYYGNKRLEMAGQLLSLLFEDLFKKFNDEIKKTLEKKTGRRGRRTISTPHEDIASIFSTNSSKITEGLKNSISSGNWNVQRFKMERAGVTHVLSRLSFIAALGMMTRISSQFEKTRKVSGPRALQPSQWGLLCPSDTPEGEGCGLVKNLALLTHVTTDDEEEPIIRLAYNLGVEDINLISGEELNHPSSYVVFLNGLILGIHRFPSQFTKLFRMLRRAGKIHEFVSIFKNDLHKAIYIASDGGRVCRPVIIVENSKLKVTQKHLNELAEGIRTWDDFLKEGLIEYLDVNEENNSNIVFREEDIKPETTHFEIEPFTILGVCAGLVPYPHHNQSPRNTYQCAMGKQAMGAIAYNQFNRLDTLLLLLVYPQKPMVKTRTIELIQFEKLNGGQNATIAVMSYSGYDIEDAVVVNKASIDRGYGRCIYLKKYVTELKKHPNGAEDVLQPPPLQAIVSTANNGVESALDSKRLKSYQRLDADGLSAVGERIYPGDMYVNRFIVATQSSQDILGSMNQQQQMQQQQIQQQYKPSPSFYKGPCSVYVDQVLITPNHDRGGYYVKYLLRQTRRAELGDKFSSRHGQKGVCGIIVDQQDMPFNDQGICPDMIMNPHGFPSRMTVGKMIELICGKAGVLDGRQGYGTAFGGDRVEDIGKTLIRHGFSYCGKDILTSGITGETMACYIYFGPVYYQRLKHMVLDKMHARSKGPVRILTRQPLEGRSKEGGLRLGEMERDCLIGYGASALLLERLMLSSDEYKVHVCEGCGMIGYMGYCNYCKSKQNMSLLPMPYAFKLLIQELQAMNISPKLKLAPFEK</sequence>
<dbReference type="Gene3D" id="3.90.1110.10">
    <property type="entry name" value="RNA polymerase Rpb2, domain 2"/>
    <property type="match status" value="1"/>
</dbReference>
<evidence type="ECO:0000259" key="18">
    <source>
        <dbReference type="Pfam" id="PF04561"/>
    </source>
</evidence>
<dbReference type="AlphaFoldDB" id="A0AA88GK83"/>
<evidence type="ECO:0000256" key="14">
    <source>
        <dbReference type="RuleBase" id="RU363031"/>
    </source>
</evidence>
<keyword evidence="4 14" id="KW-0240">DNA-directed RNA polymerase</keyword>
<dbReference type="InterPro" id="IPR037034">
    <property type="entry name" value="RNA_pol_Rpb2_2_sf"/>
</dbReference>
<evidence type="ECO:0000256" key="9">
    <source>
        <dbReference type="ARBA" id="ARBA00022833"/>
    </source>
</evidence>
<keyword evidence="5 14" id="KW-0808">Transferase</keyword>
<evidence type="ECO:0000259" key="16">
    <source>
        <dbReference type="Pfam" id="PF00562"/>
    </source>
</evidence>
<dbReference type="Gene3D" id="3.90.1800.10">
    <property type="entry name" value="RNA polymerase alpha subunit dimerisation domain"/>
    <property type="match status" value="1"/>
</dbReference>
<evidence type="ECO:0000256" key="6">
    <source>
        <dbReference type="ARBA" id="ARBA00022695"/>
    </source>
</evidence>
<dbReference type="GO" id="GO:0000428">
    <property type="term" value="C:DNA-directed RNA polymerase complex"/>
    <property type="evidence" value="ECO:0007669"/>
    <property type="project" value="UniProtKB-KW"/>
</dbReference>
<organism evidence="23 24">
    <name type="scientific">Naegleria lovaniensis</name>
    <name type="common">Amoeba</name>
    <dbReference type="NCBI Taxonomy" id="51637"/>
    <lineage>
        <taxon>Eukaryota</taxon>
        <taxon>Discoba</taxon>
        <taxon>Heterolobosea</taxon>
        <taxon>Tetramitia</taxon>
        <taxon>Eutetramitia</taxon>
        <taxon>Vahlkampfiidae</taxon>
        <taxon>Naegleria</taxon>
    </lineage>
</organism>
<comment type="function">
    <text evidence="14">DNA-dependent RNA polymerase catalyzes the transcription of DNA into RNA using the four ribonucleoside triphosphates as substrates.</text>
</comment>
<evidence type="ECO:0000259" key="17">
    <source>
        <dbReference type="Pfam" id="PF04560"/>
    </source>
</evidence>
<dbReference type="InterPro" id="IPR007647">
    <property type="entry name" value="RNA_pol_Rpb2_5"/>
</dbReference>
<dbReference type="InterPro" id="IPR007120">
    <property type="entry name" value="DNA-dir_RNAP_su2_dom"/>
</dbReference>
<proteinExistence type="inferred from homology"/>
<dbReference type="InterPro" id="IPR015712">
    <property type="entry name" value="DNA-dir_RNA_pol_su2"/>
</dbReference>
<evidence type="ECO:0000256" key="12">
    <source>
        <dbReference type="ARBA" id="ARBA00048552"/>
    </source>
</evidence>
<evidence type="ECO:0000256" key="8">
    <source>
        <dbReference type="ARBA" id="ARBA00022771"/>
    </source>
</evidence>
<dbReference type="FunFam" id="3.90.1800.10:FF:000002">
    <property type="entry name" value="DNA-directed RNA polymerase subunit beta"/>
    <property type="match status" value="1"/>
</dbReference>
<feature type="domain" description="RNA polymerase Rpb2" evidence="18">
    <location>
        <begin position="227"/>
        <end position="402"/>
    </location>
</feature>
<dbReference type="Gene3D" id="3.90.1070.20">
    <property type="match status" value="1"/>
</dbReference>
<feature type="domain" description="RNA polymerase Rpb2" evidence="17">
    <location>
        <begin position="1111"/>
        <end position="1195"/>
    </location>
</feature>
<keyword evidence="9" id="KW-0862">Zinc</keyword>
<accession>A0AA88GK83</accession>
<dbReference type="GO" id="GO:0003677">
    <property type="term" value="F:DNA binding"/>
    <property type="evidence" value="ECO:0007669"/>
    <property type="project" value="InterPro"/>
</dbReference>
<dbReference type="EMBL" id="PYSW02000037">
    <property type="protein sequence ID" value="KAG2377648.1"/>
    <property type="molecule type" value="Genomic_DNA"/>
</dbReference>
<dbReference type="Pfam" id="PF04567">
    <property type="entry name" value="RNA_pol_Rpb2_5"/>
    <property type="match status" value="1"/>
</dbReference>
<evidence type="ECO:0000256" key="2">
    <source>
        <dbReference type="ARBA" id="ARBA00006835"/>
    </source>
</evidence>
<feature type="domain" description="DNA-directed RNA polymerase subunit 2 hybrid-binding" evidence="16">
    <location>
        <begin position="714"/>
        <end position="1109"/>
    </location>
</feature>
<dbReference type="InterPro" id="IPR014724">
    <property type="entry name" value="RNA_pol_RPB2_OB-fold"/>
</dbReference>
<evidence type="ECO:0000256" key="5">
    <source>
        <dbReference type="ARBA" id="ARBA00022679"/>
    </source>
</evidence>
<dbReference type="GO" id="GO:0008270">
    <property type="term" value="F:zinc ion binding"/>
    <property type="evidence" value="ECO:0007669"/>
    <property type="project" value="UniProtKB-KW"/>
</dbReference>
<evidence type="ECO:0000259" key="19">
    <source>
        <dbReference type="Pfam" id="PF04563"/>
    </source>
</evidence>
<dbReference type="GO" id="GO:0003899">
    <property type="term" value="F:DNA-directed RNA polymerase activity"/>
    <property type="evidence" value="ECO:0007669"/>
    <property type="project" value="UniProtKB-EC"/>
</dbReference>
<keyword evidence="8" id="KW-0863">Zinc-finger</keyword>
<protein>
    <recommendedName>
        <fullName evidence="14">DNA-directed RNA polymerase subunit beta</fullName>
        <ecNumber evidence="14">2.7.7.6</ecNumber>
    </recommendedName>
</protein>
<keyword evidence="11" id="KW-0539">Nucleus</keyword>
<comment type="subunit">
    <text evidence="3">Component of the RNA polymerase III (Pol III) complex consisting of 17 subunits.</text>
</comment>
<feature type="domain" description="RNA polymerase Rpb2" evidence="20">
    <location>
        <begin position="485"/>
        <end position="548"/>
    </location>
</feature>
<dbReference type="GO" id="GO:0032549">
    <property type="term" value="F:ribonucleoside binding"/>
    <property type="evidence" value="ECO:0007669"/>
    <property type="project" value="InterPro"/>
</dbReference>
<feature type="compositionally biased region" description="Low complexity" evidence="15">
    <location>
        <begin position="15"/>
        <end position="44"/>
    </location>
</feature>
<reference evidence="23 24" key="1">
    <citation type="journal article" date="2018" name="BMC Genomics">
        <title>The genome of Naegleria lovaniensis, the basis for a comparative approach to unravel pathogenicity factors of the human pathogenic amoeba N. fowleri.</title>
        <authorList>
            <person name="Liechti N."/>
            <person name="Schurch N."/>
            <person name="Bruggmann R."/>
            <person name="Wittwer M."/>
        </authorList>
    </citation>
    <scope>NUCLEOTIDE SEQUENCE [LARGE SCALE GENOMIC DNA]</scope>
    <source>
        <strain evidence="23 24">ATCC 30569</strain>
    </source>
</reference>
<dbReference type="FunFam" id="3.90.1070.20:FF:000002">
    <property type="entry name" value="DNA-directed RNA polymerase subunit beta"/>
    <property type="match status" value="1"/>
</dbReference>
<evidence type="ECO:0000256" key="7">
    <source>
        <dbReference type="ARBA" id="ARBA00022723"/>
    </source>
</evidence>
<comment type="catalytic activity">
    <reaction evidence="12 14">
        <text>RNA(n) + a ribonucleoside 5'-triphosphate = RNA(n+1) + diphosphate</text>
        <dbReference type="Rhea" id="RHEA:21248"/>
        <dbReference type="Rhea" id="RHEA-COMP:14527"/>
        <dbReference type="Rhea" id="RHEA-COMP:17342"/>
        <dbReference type="ChEBI" id="CHEBI:33019"/>
        <dbReference type="ChEBI" id="CHEBI:61557"/>
        <dbReference type="ChEBI" id="CHEBI:140395"/>
        <dbReference type="EC" id="2.7.7.6"/>
    </reaction>
</comment>
<dbReference type="InterPro" id="IPR007645">
    <property type="entry name" value="RNA_pol_Rpb2_3"/>
</dbReference>
<dbReference type="InterPro" id="IPR007121">
    <property type="entry name" value="RNA_pol_bsu_CS"/>
</dbReference>
<comment type="caution">
    <text evidence="23">The sequence shown here is derived from an EMBL/GenBank/DDBJ whole genome shotgun (WGS) entry which is preliminary data.</text>
</comment>
<evidence type="ECO:0000313" key="23">
    <source>
        <dbReference type="EMBL" id="KAG2377648.1"/>
    </source>
</evidence>
<dbReference type="Pfam" id="PF00562">
    <property type="entry name" value="RNA_pol_Rpb2_6"/>
    <property type="match status" value="1"/>
</dbReference>
<evidence type="ECO:0000256" key="15">
    <source>
        <dbReference type="SAM" id="MobiDB-lite"/>
    </source>
</evidence>
<dbReference type="Pfam" id="PF04560">
    <property type="entry name" value="RNA_pol_Rpb2_7"/>
    <property type="match status" value="1"/>
</dbReference>
<evidence type="ECO:0000256" key="3">
    <source>
        <dbReference type="ARBA" id="ARBA00011206"/>
    </source>
</evidence>
<dbReference type="FunFam" id="2.40.270.10:FF:000006">
    <property type="entry name" value="DNA-directed RNA polymerase subunit beta"/>
    <property type="match status" value="1"/>
</dbReference>
<dbReference type="Pfam" id="PF04563">
    <property type="entry name" value="RNA_pol_Rpb2_1"/>
    <property type="match status" value="1"/>
</dbReference>
<dbReference type="InterPro" id="IPR007641">
    <property type="entry name" value="RNA_pol_Rpb2_7"/>
</dbReference>
<dbReference type="PANTHER" id="PTHR20856">
    <property type="entry name" value="DNA-DIRECTED RNA POLYMERASE I SUBUNIT 2"/>
    <property type="match status" value="1"/>
</dbReference>
<keyword evidence="7" id="KW-0479">Metal-binding</keyword>
<feature type="domain" description="RNA polymerase beta subunit protrusion" evidence="19">
    <location>
        <begin position="77"/>
        <end position="435"/>
    </location>
</feature>
<dbReference type="InterPro" id="IPR007642">
    <property type="entry name" value="RNA_pol_Rpb2_2"/>
</dbReference>
<comment type="subcellular location">
    <subcellularLocation>
        <location evidence="1">Nucleus</location>
    </subcellularLocation>
</comment>
<feature type="domain" description="RNA polymerase Rpb2" evidence="22">
    <location>
        <begin position="667"/>
        <end position="699"/>
    </location>
</feature>
<evidence type="ECO:0000256" key="10">
    <source>
        <dbReference type="ARBA" id="ARBA00023163"/>
    </source>
</evidence>
<dbReference type="CDD" id="cd00653">
    <property type="entry name" value="RNA_pol_B_RPB2"/>
    <property type="match status" value="1"/>
</dbReference>
<dbReference type="Proteomes" id="UP000816034">
    <property type="component" value="Unassembled WGS sequence"/>
</dbReference>
<dbReference type="Pfam" id="PF04561">
    <property type="entry name" value="RNA_pol_Rpb2_2"/>
    <property type="match status" value="1"/>
</dbReference>
<evidence type="ECO:0000256" key="4">
    <source>
        <dbReference type="ARBA" id="ARBA00022478"/>
    </source>
</evidence>
<dbReference type="GO" id="GO:0006351">
    <property type="term" value="P:DNA-templated transcription"/>
    <property type="evidence" value="ECO:0007669"/>
    <property type="project" value="InterPro"/>
</dbReference>
<evidence type="ECO:0000256" key="13">
    <source>
        <dbReference type="RuleBase" id="RU000434"/>
    </source>
</evidence>
<dbReference type="PROSITE" id="PS01166">
    <property type="entry name" value="RNA_POL_BETA"/>
    <property type="match status" value="1"/>
</dbReference>
<dbReference type="Pfam" id="PF04566">
    <property type="entry name" value="RNA_pol_Rpb2_4"/>
    <property type="match status" value="1"/>
</dbReference>